<feature type="region of interest" description="Disordered" evidence="2">
    <location>
        <begin position="76"/>
        <end position="116"/>
    </location>
</feature>
<gene>
    <name evidence="3" type="ORF">H072_11356</name>
</gene>
<keyword evidence="4" id="KW-1185">Reference proteome</keyword>
<feature type="coiled-coil region" evidence="1">
    <location>
        <begin position="524"/>
        <end position="558"/>
    </location>
</feature>
<name>S8A2A1_DACHA</name>
<feature type="compositionally biased region" description="Basic and acidic residues" evidence="2">
    <location>
        <begin position="1076"/>
        <end position="1092"/>
    </location>
</feature>
<feature type="region of interest" description="Disordered" evidence="2">
    <location>
        <begin position="1179"/>
        <end position="1199"/>
    </location>
</feature>
<accession>S8A2A1</accession>
<feature type="compositionally biased region" description="Polar residues" evidence="2">
    <location>
        <begin position="1104"/>
        <end position="1121"/>
    </location>
</feature>
<evidence type="ECO:0000256" key="1">
    <source>
        <dbReference type="SAM" id="Coils"/>
    </source>
</evidence>
<feature type="compositionally biased region" description="Gly residues" evidence="2">
    <location>
        <begin position="751"/>
        <end position="765"/>
    </location>
</feature>
<proteinExistence type="predicted"/>
<organism evidence="3 4">
    <name type="scientific">Dactylellina haptotyla (strain CBS 200.50)</name>
    <name type="common">Nematode-trapping fungus</name>
    <name type="synonym">Monacrosporium haptotylum</name>
    <dbReference type="NCBI Taxonomy" id="1284197"/>
    <lineage>
        <taxon>Eukaryota</taxon>
        <taxon>Fungi</taxon>
        <taxon>Dikarya</taxon>
        <taxon>Ascomycota</taxon>
        <taxon>Pezizomycotina</taxon>
        <taxon>Orbiliomycetes</taxon>
        <taxon>Orbiliales</taxon>
        <taxon>Orbiliaceae</taxon>
        <taxon>Dactylellina</taxon>
    </lineage>
</organism>
<feature type="region of interest" description="Disordered" evidence="2">
    <location>
        <begin position="941"/>
        <end position="974"/>
    </location>
</feature>
<sequence length="1363" mass="147928">MAKNNTGTLLPTSGAIREVNGKLCGVDLHGNFDVPLPGERSSSVTTVCRIPMPPLTDEIPPLSITHSNTARNSSISLSLGNKDQPEIGGQVSGRSSIYSNKPDTESNYSDRHSSVDTVKDSIRTHSARGQLFSELSGTLNTDVNSFGSEYRQLVYDCLPIAPTTDDKSFRWSQRDINPQRGVMSGVNEFGDSVYDTSNVERHDSVATSSFTSRTNRISIDTSAAGAPTVTNPSSPGSGIFTKSYECPAPNSMLSIRNKLVSGLLSDDELSDHSDELDTPKRSNGYLVNDARKPEGTILSRISSVESPLQEQDPAGLRECIGGNKPARQVRFDGIDDHFNEIEIQQRSGSAESEQSVDIESWRSQVNGSVLADTTQDNSKNQQLKYHDRSASLLDARISSLEPHGAGLKRLSKPVRRRCGQDSLSGITNQGQNDSTTVSGYVKDSLLEDQVRKYKAEAEAAQTKVSFFQTIIQRTSQRFVDMQIENEELHRQITDLRDHQNLLYDALGTKPVHNKPHMQLSDEQYDRMFEENGILKDQIKRLARELAGAEEEMRVFVDHLRGKKSAKGDQIMARFALEALLNSNSSTNSTEAAEITLPPSKTENERLALLDLQHQAQNLAMANEWDFSSDSEDANLLQTVHASKFAPVDEFDGSTVAEDSSRQDQQLPFSNELGATAGQFAFEANNPGTAFMPQGQSGAGFGNTLNFGQPSTSTGFGGFGKTNAGNQSIFNQPDGDTANPFAPKPKTTGFGNSSGGFGSQQQGGFGVQNSGFGFGNSNQPAFAFGQPTSLGMKPAFGGFGGFGSHNTRGFGNQASIGGLQNENTRGFGQPNTPAFGSQSNALVFGQPVPSAFGKQPTNVFGQTSSNDHGSNRTDSPPSTMTFRIGGKLFRADPTVPASPSQPEVMAFKVGGKTFTADRSGSPVETNHYDSPCPPAKALTQELPKGPSNILAGGKEGPKSAFSAAPTPIKKGQGKQNFMDPAVLEKAWLSTTGTEVERIQQMFKIFVQDAYDQTKAFVTGQNDDYIKDLDAEAQKTLQKKRETWKEKVARKSGKQAAFHPAQQLQNYQTPKKKQTHQPQERTKSLAERVPERKSSAHSGKKPKVNAINQTSSPQTPTPQYNLRSQKKDQTPESPLPKKSAQQPQTSKGPPKQPQPAKGPAQQLQTSKAPGNEQLQALKGPTAKQQKNFNHHPPVKQAPVQNSAFTLDSRNSIATKGEKQHESNKPFGTSTSCGFTASPMEVVGTKPSGLGSSRWANATSIAKPEIAKILPTSQTQQIYNNLLAKLNKLTRESQHHTILHVEGRASESGIHTDRCDGFNCEALRKVAHIAKEIKVLQDGVTILERKYILEDPRLSSFGNLAIGERK</sequence>
<feature type="compositionally biased region" description="Polar residues" evidence="2">
    <location>
        <begin position="92"/>
        <end position="101"/>
    </location>
</feature>
<dbReference type="HOGENOM" id="CLU_256837_0_0_1"/>
<feature type="compositionally biased region" description="Polar residues" evidence="2">
    <location>
        <begin position="421"/>
        <end position="437"/>
    </location>
</feature>
<evidence type="ECO:0000313" key="3">
    <source>
        <dbReference type="EMBL" id="EPS35301.1"/>
    </source>
</evidence>
<dbReference type="EMBL" id="AQGS01001196">
    <property type="protein sequence ID" value="EPS35301.1"/>
    <property type="molecule type" value="Genomic_DNA"/>
</dbReference>
<feature type="region of interest" description="Disordered" evidence="2">
    <location>
        <begin position="854"/>
        <end position="878"/>
    </location>
</feature>
<feature type="region of interest" description="Disordered" evidence="2">
    <location>
        <begin position="685"/>
        <end position="771"/>
    </location>
</feature>
<dbReference type="eggNOG" id="KOG0845">
    <property type="taxonomic scope" value="Eukaryota"/>
</dbReference>
<reference evidence="3 4" key="1">
    <citation type="journal article" date="2013" name="PLoS Genet.">
        <title>Genomic mechanisms accounting for the adaptation to parasitism in nematode-trapping fungi.</title>
        <authorList>
            <person name="Meerupati T."/>
            <person name="Andersson K.M."/>
            <person name="Friman E."/>
            <person name="Kumar D."/>
            <person name="Tunlid A."/>
            <person name="Ahren D."/>
        </authorList>
    </citation>
    <scope>NUCLEOTIDE SEQUENCE [LARGE SCALE GENOMIC DNA]</scope>
    <source>
        <strain evidence="3 4">CBS 200.50</strain>
    </source>
</reference>
<dbReference type="STRING" id="1284197.S8A2A1"/>
<feature type="region of interest" description="Disordered" evidence="2">
    <location>
        <begin position="404"/>
        <end position="437"/>
    </location>
</feature>
<feature type="region of interest" description="Disordered" evidence="2">
    <location>
        <begin position="1044"/>
        <end position="1166"/>
    </location>
</feature>
<dbReference type="Proteomes" id="UP000015100">
    <property type="component" value="Unassembled WGS sequence"/>
</dbReference>
<evidence type="ECO:0000313" key="4">
    <source>
        <dbReference type="Proteomes" id="UP000015100"/>
    </source>
</evidence>
<keyword evidence="1" id="KW-0175">Coiled coil</keyword>
<feature type="coiled-coil region" evidence="1">
    <location>
        <begin position="443"/>
        <end position="491"/>
    </location>
</feature>
<protein>
    <submittedName>
        <fullName evidence="3">Uncharacterized protein</fullName>
    </submittedName>
</protein>
<feature type="compositionally biased region" description="Basic and acidic residues" evidence="2">
    <location>
        <begin position="102"/>
        <end position="116"/>
    </location>
</feature>
<dbReference type="OrthoDB" id="5327216at2759"/>
<comment type="caution">
    <text evidence="3">The sequence shown here is derived from an EMBL/GenBank/DDBJ whole genome shotgun (WGS) entry which is preliminary data.</text>
</comment>
<reference evidence="4" key="2">
    <citation type="submission" date="2013-04" db="EMBL/GenBank/DDBJ databases">
        <title>Genomic mechanisms accounting for the adaptation to parasitism in nematode-trapping fungi.</title>
        <authorList>
            <person name="Ahren D.G."/>
        </authorList>
    </citation>
    <scope>NUCLEOTIDE SEQUENCE [LARGE SCALE GENOMIC DNA]</scope>
    <source>
        <strain evidence="4">CBS 200.50</strain>
    </source>
</reference>
<evidence type="ECO:0000256" key="2">
    <source>
        <dbReference type="SAM" id="MobiDB-lite"/>
    </source>
</evidence>